<dbReference type="EMBL" id="CP051140">
    <property type="protein sequence ID" value="QIW96839.1"/>
    <property type="molecule type" value="Genomic_DNA"/>
</dbReference>
<protein>
    <recommendedName>
        <fullName evidence="3">TPR domain protein</fullName>
    </recommendedName>
</protein>
<sequence length="575" mass="64944">MSPEPRISHVDALAKFDLGKYRRTISTRSQVASEWFNRGLIWCYGFNHEAAVACFERATQIDSQCVMAYFGIAYALGPNYNKPWTVFDRAEKAVVLKRTHDAIRSAQKHLSRASPVEQALINALQYRYQSQSTNARHDAWNRDYANAMRVVYRNHPQDLDVAALFADALMNLTPWALWNVGTGLPAEGAYTLEIERVLDKALSTEEGLAHPGLLHLYIHFWELSPLPDAALPIANRLRGLVPDAGHLNHMPTHLDLLCGNYMDAVESNTVATHADEKYLDCAGPINFYTVYRLHDYHFLIYAAMFSGKSKVALDSVKRLETSLPEKLLRIKSPPMADWLESFLSTRAHVLIRFGRWEDILALSLPKDQKLYACTTAITLYAKGLAYAATGKIKQADRTRAQFAKARGLVPLSRTLFNNSFIDILEVAAAMLDGEIEYRRENYEEAFNHLRRAVRLDDGLPYDEPWGWMSPTRHALGALLLEQGFVGEAAVIYRADLGLDHSLPRALRHPNNIWSLHGYHECLVKLGEREEALEIAQQLEHVQKYADVPIVSSCFCRLHTSTSKPGNAKSLQRSSI</sequence>
<proteinExistence type="predicted"/>
<dbReference type="SUPFAM" id="SSF48452">
    <property type="entry name" value="TPR-like"/>
    <property type="match status" value="2"/>
</dbReference>
<reference evidence="1 2" key="1">
    <citation type="journal article" date="2016" name="Sci. Rep.">
        <title>Peltaster fructicola genome reveals evolution from an invasive phytopathogen to an ectophytic parasite.</title>
        <authorList>
            <person name="Xu C."/>
            <person name="Chen H."/>
            <person name="Gleason M.L."/>
            <person name="Xu J.R."/>
            <person name="Liu H."/>
            <person name="Zhang R."/>
            <person name="Sun G."/>
        </authorList>
    </citation>
    <scope>NUCLEOTIDE SEQUENCE [LARGE SCALE GENOMIC DNA]</scope>
    <source>
        <strain evidence="1 2">LNHT1506</strain>
    </source>
</reference>
<accession>A0A6H0XQU4</accession>
<evidence type="ECO:0000313" key="1">
    <source>
        <dbReference type="EMBL" id="QIW96839.1"/>
    </source>
</evidence>
<dbReference type="PANTHER" id="PTHR45588:SF1">
    <property type="entry name" value="WW DOMAIN-CONTAINING PROTEIN"/>
    <property type="match status" value="1"/>
</dbReference>
<evidence type="ECO:0008006" key="3">
    <source>
        <dbReference type="Google" id="ProtNLM"/>
    </source>
</evidence>
<keyword evidence="2" id="KW-1185">Reference proteome</keyword>
<evidence type="ECO:0000313" key="2">
    <source>
        <dbReference type="Proteomes" id="UP000503462"/>
    </source>
</evidence>
<dbReference type="Gene3D" id="1.25.40.10">
    <property type="entry name" value="Tetratricopeptide repeat domain"/>
    <property type="match status" value="2"/>
</dbReference>
<dbReference type="AlphaFoldDB" id="A0A6H0XQU4"/>
<dbReference type="InterPro" id="IPR019734">
    <property type="entry name" value="TPR_rpt"/>
</dbReference>
<gene>
    <name evidence="1" type="ORF">AMS68_002357</name>
</gene>
<name>A0A6H0XQU4_9PEZI</name>
<dbReference type="Proteomes" id="UP000503462">
    <property type="component" value="Chromosome 2"/>
</dbReference>
<dbReference type="SMART" id="SM00028">
    <property type="entry name" value="TPR"/>
    <property type="match status" value="2"/>
</dbReference>
<dbReference type="InterPro" id="IPR011990">
    <property type="entry name" value="TPR-like_helical_dom_sf"/>
</dbReference>
<dbReference type="OrthoDB" id="414774at2759"/>
<dbReference type="PANTHER" id="PTHR45588">
    <property type="entry name" value="TPR DOMAIN-CONTAINING PROTEIN"/>
    <property type="match status" value="1"/>
</dbReference>
<organism evidence="1 2">
    <name type="scientific">Peltaster fructicola</name>
    <dbReference type="NCBI Taxonomy" id="286661"/>
    <lineage>
        <taxon>Eukaryota</taxon>
        <taxon>Fungi</taxon>
        <taxon>Dikarya</taxon>
        <taxon>Ascomycota</taxon>
        <taxon>Pezizomycotina</taxon>
        <taxon>Dothideomycetes</taxon>
        <taxon>Dothideomycetes incertae sedis</taxon>
        <taxon>Peltaster</taxon>
    </lineage>
</organism>